<accession>A0A9D4UHA5</accession>
<dbReference type="OrthoDB" id="4062651at2759"/>
<evidence type="ECO:0000256" key="4">
    <source>
        <dbReference type="ARBA" id="ARBA00022777"/>
    </source>
</evidence>
<proteinExistence type="inferred from homology"/>
<evidence type="ECO:0000256" key="8">
    <source>
        <dbReference type="SAM" id="MobiDB-lite"/>
    </source>
</evidence>
<dbReference type="PROSITE" id="PS50011">
    <property type="entry name" value="PROTEIN_KINASE_DOM"/>
    <property type="match status" value="1"/>
</dbReference>
<dbReference type="InterPro" id="IPR008271">
    <property type="entry name" value="Ser/Thr_kinase_AS"/>
</dbReference>
<dbReference type="Gene3D" id="1.10.510.10">
    <property type="entry name" value="Transferase(Phosphotransferase) domain 1"/>
    <property type="match status" value="1"/>
</dbReference>
<feature type="region of interest" description="Disordered" evidence="8">
    <location>
        <begin position="84"/>
        <end position="104"/>
    </location>
</feature>
<sequence length="340" mass="37367">MGSDQQEVTGNTNNNGSIYRILFDGKQCQVAAAKALLSIYLIESKDLEIGESVGLGSSGEVYKGLYKGQDVAVKVLKGTVSTSRNNELRSKSDSDFPTAESDGEGFRTKIEGQFRREVLSLISCPHKNILKIYGVCLSPQLGICIVTKFMRGGTLLHYLQQRTTGLRLSEILKLAKDVAKGMEYLHSRGIVHMDLKTANVFLDEEGNAVIGDLGVARLVNEEGEDREIGSYRWMAPEVCGVESGRGANNGGTGFSYKSDVYSYGILVWELVTCKMPFADYSPVQAAVGVVMHGLRPPIPPSCFPPLRYLIQKCWDQSPVVRPHFSDNLGMLNIISQQDWS</sequence>
<evidence type="ECO:0000256" key="3">
    <source>
        <dbReference type="ARBA" id="ARBA00022741"/>
    </source>
</evidence>
<evidence type="ECO:0000256" key="5">
    <source>
        <dbReference type="ARBA" id="ARBA00022840"/>
    </source>
</evidence>
<dbReference type="AlphaFoldDB" id="A0A9D4UHA5"/>
<dbReference type="CDD" id="cd13999">
    <property type="entry name" value="STKc_MAP3K-like"/>
    <property type="match status" value="1"/>
</dbReference>
<keyword evidence="3 6" id="KW-0547">Nucleotide-binding</keyword>
<dbReference type="InterPro" id="IPR000719">
    <property type="entry name" value="Prot_kinase_dom"/>
</dbReference>
<dbReference type="EMBL" id="JABFUD020000016">
    <property type="protein sequence ID" value="KAI5067894.1"/>
    <property type="molecule type" value="Genomic_DNA"/>
</dbReference>
<feature type="binding site" evidence="6">
    <location>
        <position position="74"/>
    </location>
    <ligand>
        <name>ATP</name>
        <dbReference type="ChEBI" id="CHEBI:30616"/>
    </ligand>
</feature>
<dbReference type="InterPro" id="IPR011009">
    <property type="entry name" value="Kinase-like_dom_sf"/>
</dbReference>
<evidence type="ECO:0000256" key="2">
    <source>
        <dbReference type="ARBA" id="ARBA00022679"/>
    </source>
</evidence>
<name>A0A9D4UHA5_ADICA</name>
<comment type="similarity">
    <text evidence="7">Belongs to the protein kinase superfamily.</text>
</comment>
<dbReference type="SMART" id="SM00220">
    <property type="entry name" value="S_TKc"/>
    <property type="match status" value="1"/>
</dbReference>
<dbReference type="InterPro" id="IPR051681">
    <property type="entry name" value="Ser/Thr_Kinases-Pseudokinases"/>
</dbReference>
<evidence type="ECO:0000256" key="6">
    <source>
        <dbReference type="PROSITE-ProRule" id="PRU10141"/>
    </source>
</evidence>
<evidence type="ECO:0000256" key="1">
    <source>
        <dbReference type="ARBA" id="ARBA00022527"/>
    </source>
</evidence>
<evidence type="ECO:0000259" key="9">
    <source>
        <dbReference type="PROSITE" id="PS50011"/>
    </source>
</evidence>
<dbReference type="Proteomes" id="UP000886520">
    <property type="component" value="Chromosome 16"/>
</dbReference>
<comment type="caution">
    <text evidence="10">The sequence shown here is derived from an EMBL/GenBank/DDBJ whole genome shotgun (WGS) entry which is preliminary data.</text>
</comment>
<dbReference type="GO" id="GO:0005524">
    <property type="term" value="F:ATP binding"/>
    <property type="evidence" value="ECO:0007669"/>
    <property type="project" value="UniProtKB-UniRule"/>
</dbReference>
<dbReference type="PIRSF" id="PIRSF000654">
    <property type="entry name" value="Integrin-linked_kinase"/>
    <property type="match status" value="1"/>
</dbReference>
<gene>
    <name evidence="10" type="ORF">GOP47_0016239</name>
</gene>
<dbReference type="Gene3D" id="3.30.200.20">
    <property type="entry name" value="Phosphorylase Kinase, domain 1"/>
    <property type="match status" value="1"/>
</dbReference>
<dbReference type="SUPFAM" id="SSF56112">
    <property type="entry name" value="Protein kinase-like (PK-like)"/>
    <property type="match status" value="1"/>
</dbReference>
<protein>
    <recommendedName>
        <fullName evidence="9">Protein kinase domain-containing protein</fullName>
    </recommendedName>
</protein>
<reference evidence="10" key="1">
    <citation type="submission" date="2021-01" db="EMBL/GenBank/DDBJ databases">
        <title>Adiantum capillus-veneris genome.</title>
        <authorList>
            <person name="Fang Y."/>
            <person name="Liao Q."/>
        </authorList>
    </citation>
    <scope>NUCLEOTIDE SEQUENCE</scope>
    <source>
        <strain evidence="10">H3</strain>
        <tissue evidence="10">Leaf</tissue>
    </source>
</reference>
<evidence type="ECO:0000256" key="7">
    <source>
        <dbReference type="RuleBase" id="RU000304"/>
    </source>
</evidence>
<organism evidence="10 11">
    <name type="scientific">Adiantum capillus-veneris</name>
    <name type="common">Maidenhair fern</name>
    <dbReference type="NCBI Taxonomy" id="13818"/>
    <lineage>
        <taxon>Eukaryota</taxon>
        <taxon>Viridiplantae</taxon>
        <taxon>Streptophyta</taxon>
        <taxon>Embryophyta</taxon>
        <taxon>Tracheophyta</taxon>
        <taxon>Polypodiopsida</taxon>
        <taxon>Polypodiidae</taxon>
        <taxon>Polypodiales</taxon>
        <taxon>Pteridineae</taxon>
        <taxon>Pteridaceae</taxon>
        <taxon>Vittarioideae</taxon>
        <taxon>Adiantum</taxon>
    </lineage>
</organism>
<feature type="domain" description="Protein kinase" evidence="9">
    <location>
        <begin position="47"/>
        <end position="333"/>
    </location>
</feature>
<keyword evidence="1 7" id="KW-0723">Serine/threonine-protein kinase</keyword>
<dbReference type="GO" id="GO:0004674">
    <property type="term" value="F:protein serine/threonine kinase activity"/>
    <property type="evidence" value="ECO:0007669"/>
    <property type="project" value="UniProtKB-KW"/>
</dbReference>
<dbReference type="PROSITE" id="PS00108">
    <property type="entry name" value="PROTEIN_KINASE_ST"/>
    <property type="match status" value="1"/>
</dbReference>
<dbReference type="PRINTS" id="PR00109">
    <property type="entry name" value="TYRKINASE"/>
</dbReference>
<evidence type="ECO:0000313" key="10">
    <source>
        <dbReference type="EMBL" id="KAI5067894.1"/>
    </source>
</evidence>
<dbReference type="InterPro" id="IPR017441">
    <property type="entry name" value="Protein_kinase_ATP_BS"/>
</dbReference>
<keyword evidence="2" id="KW-0808">Transferase</keyword>
<dbReference type="PANTHER" id="PTHR44329:SF84">
    <property type="entry name" value="PROTEIN KINASE LIKE PROTEIN"/>
    <property type="match status" value="1"/>
</dbReference>
<keyword evidence="5 6" id="KW-0067">ATP-binding</keyword>
<dbReference type="Pfam" id="PF07714">
    <property type="entry name" value="PK_Tyr_Ser-Thr"/>
    <property type="match status" value="1"/>
</dbReference>
<evidence type="ECO:0000313" key="11">
    <source>
        <dbReference type="Proteomes" id="UP000886520"/>
    </source>
</evidence>
<dbReference type="PROSITE" id="PS00107">
    <property type="entry name" value="PROTEIN_KINASE_ATP"/>
    <property type="match status" value="1"/>
</dbReference>
<dbReference type="InterPro" id="IPR001245">
    <property type="entry name" value="Ser-Thr/Tyr_kinase_cat_dom"/>
</dbReference>
<keyword evidence="4" id="KW-0418">Kinase</keyword>
<dbReference type="PANTHER" id="PTHR44329">
    <property type="entry name" value="SERINE/THREONINE-PROTEIN KINASE TNNI3K-RELATED"/>
    <property type="match status" value="1"/>
</dbReference>
<keyword evidence="11" id="KW-1185">Reference proteome</keyword>